<comment type="caution">
    <text evidence="2">The sequence shown here is derived from an EMBL/GenBank/DDBJ whole genome shotgun (WGS) entry which is preliminary data.</text>
</comment>
<feature type="compositionally biased region" description="Low complexity" evidence="1">
    <location>
        <begin position="197"/>
        <end position="211"/>
    </location>
</feature>
<dbReference type="EMBL" id="JAAOAM010000111">
    <property type="protein sequence ID" value="KAF5546881.1"/>
    <property type="molecule type" value="Genomic_DNA"/>
</dbReference>
<dbReference type="AlphaFoldDB" id="A0A8H5J253"/>
<evidence type="ECO:0000256" key="1">
    <source>
        <dbReference type="SAM" id="MobiDB-lite"/>
    </source>
</evidence>
<feature type="region of interest" description="Disordered" evidence="1">
    <location>
        <begin position="1"/>
        <end position="20"/>
    </location>
</feature>
<sequence>MAHAEAVAASPAQSSPAPTVTPTADLEEIVLPSNVVEKQTGDRASILRYVHRIEDVNRKMFGDLANLVEEGIKVCDVSAIKDHLQEEVRHGQQKVLRMRDIKATREFVGANMRASCTRSTSKPVAQREYEHEIGATDDDDEATADEHSYRGGLANILVAINSQKLSNVAREQEATADSIVAITHNENTITPVESNSPEEAPTTPTPVTYAPSNKRDRSVSATSANPSNKRACYQAVSYLQPLQPAAHTPLVMTDQYNFHDRPPGMQATDTFHHHLEIHVQDLRKQHGDLLGAVELQQHHINHELEIHQPCLEAYRAAQEYSLQAEAKVETLRTESVTLNNCLKNLADSQKLCMPSSAETFQAVEQQVLTQLAAKASALKDAEAELGAAHLACQQTEEAARPALEFMNKETPQIEEKKTVAERLGMTVKYTEFLQLLVRTSPSAIATLDKLLQEKGSSLEELRAVIEQYGLLARVDGQQADVPMD</sequence>
<protein>
    <submittedName>
        <fullName evidence="2">Uncharacterized protein</fullName>
    </submittedName>
</protein>
<proteinExistence type="predicted"/>
<gene>
    <name evidence="2" type="ORF">FMEXI_5385</name>
</gene>
<keyword evidence="3" id="KW-1185">Reference proteome</keyword>
<feature type="region of interest" description="Disordered" evidence="1">
    <location>
        <begin position="187"/>
        <end position="227"/>
    </location>
</feature>
<name>A0A8H5J253_9HYPO</name>
<dbReference type="Proteomes" id="UP000522262">
    <property type="component" value="Unassembled WGS sequence"/>
</dbReference>
<accession>A0A8H5J253</accession>
<organism evidence="2 3">
    <name type="scientific">Fusarium mexicanum</name>
    <dbReference type="NCBI Taxonomy" id="751941"/>
    <lineage>
        <taxon>Eukaryota</taxon>
        <taxon>Fungi</taxon>
        <taxon>Dikarya</taxon>
        <taxon>Ascomycota</taxon>
        <taxon>Pezizomycotina</taxon>
        <taxon>Sordariomycetes</taxon>
        <taxon>Hypocreomycetidae</taxon>
        <taxon>Hypocreales</taxon>
        <taxon>Nectriaceae</taxon>
        <taxon>Fusarium</taxon>
        <taxon>Fusarium fujikuroi species complex</taxon>
    </lineage>
</organism>
<reference evidence="2 3" key="1">
    <citation type="submission" date="2020-05" db="EMBL/GenBank/DDBJ databases">
        <title>Identification and distribution of gene clusters putatively required for synthesis of sphingolipid metabolism inhibitors in phylogenetically diverse species of the filamentous fungus Fusarium.</title>
        <authorList>
            <person name="Kim H.-S."/>
            <person name="Busman M."/>
            <person name="Brown D.W."/>
            <person name="Divon H."/>
            <person name="Uhlig S."/>
            <person name="Proctor R.H."/>
        </authorList>
    </citation>
    <scope>NUCLEOTIDE SEQUENCE [LARGE SCALE GENOMIC DNA]</scope>
    <source>
        <strain evidence="2 3">NRRL 53147</strain>
    </source>
</reference>
<evidence type="ECO:0000313" key="3">
    <source>
        <dbReference type="Proteomes" id="UP000522262"/>
    </source>
</evidence>
<evidence type="ECO:0000313" key="2">
    <source>
        <dbReference type="EMBL" id="KAF5546881.1"/>
    </source>
</evidence>